<dbReference type="SUPFAM" id="SSF103473">
    <property type="entry name" value="MFS general substrate transporter"/>
    <property type="match status" value="1"/>
</dbReference>
<evidence type="ECO:0000256" key="1">
    <source>
        <dbReference type="ARBA" id="ARBA00004141"/>
    </source>
</evidence>
<feature type="transmembrane region" description="Helical" evidence="6">
    <location>
        <begin position="295"/>
        <end position="316"/>
    </location>
</feature>
<dbReference type="PROSITE" id="PS50850">
    <property type="entry name" value="MFS"/>
    <property type="match status" value="1"/>
</dbReference>
<dbReference type="InterPro" id="IPR020846">
    <property type="entry name" value="MFS_dom"/>
</dbReference>
<dbReference type="InterPro" id="IPR036259">
    <property type="entry name" value="MFS_trans_sf"/>
</dbReference>
<keyword evidence="3 6" id="KW-0812">Transmembrane</keyword>
<evidence type="ECO:0000256" key="2">
    <source>
        <dbReference type="ARBA" id="ARBA00022448"/>
    </source>
</evidence>
<evidence type="ECO:0000313" key="9">
    <source>
        <dbReference type="Proteomes" id="UP001596977"/>
    </source>
</evidence>
<feature type="transmembrane region" description="Helical" evidence="6">
    <location>
        <begin position="267"/>
        <end position="288"/>
    </location>
</feature>
<evidence type="ECO:0000313" key="8">
    <source>
        <dbReference type="EMBL" id="MFD0947354.1"/>
    </source>
</evidence>
<evidence type="ECO:0000256" key="4">
    <source>
        <dbReference type="ARBA" id="ARBA00022989"/>
    </source>
</evidence>
<accession>A0ABW3H8L3</accession>
<reference evidence="9" key="1">
    <citation type="journal article" date="2019" name="Int. J. Syst. Evol. Microbiol.">
        <title>The Global Catalogue of Microorganisms (GCM) 10K type strain sequencing project: providing services to taxonomists for standard genome sequencing and annotation.</title>
        <authorList>
            <consortium name="The Broad Institute Genomics Platform"/>
            <consortium name="The Broad Institute Genome Sequencing Center for Infectious Disease"/>
            <person name="Wu L."/>
            <person name="Ma J."/>
        </authorList>
    </citation>
    <scope>NUCLEOTIDE SEQUENCE [LARGE SCALE GENOMIC DNA]</scope>
    <source>
        <strain evidence="9">CCUG 62982</strain>
    </source>
</reference>
<feature type="transmembrane region" description="Helical" evidence="6">
    <location>
        <begin position="88"/>
        <end position="115"/>
    </location>
</feature>
<comment type="caution">
    <text evidence="8">The sequence shown here is derived from an EMBL/GenBank/DDBJ whole genome shotgun (WGS) entry which is preliminary data.</text>
</comment>
<keyword evidence="4 6" id="KW-1133">Transmembrane helix</keyword>
<dbReference type="Proteomes" id="UP001596977">
    <property type="component" value="Unassembled WGS sequence"/>
</dbReference>
<dbReference type="Gene3D" id="1.20.1250.20">
    <property type="entry name" value="MFS general substrate transporter like domains"/>
    <property type="match status" value="1"/>
</dbReference>
<dbReference type="PANTHER" id="PTHR23505">
    <property type="entry name" value="SPINSTER"/>
    <property type="match status" value="1"/>
</dbReference>
<feature type="transmembrane region" description="Helical" evidence="6">
    <location>
        <begin position="360"/>
        <end position="377"/>
    </location>
</feature>
<protein>
    <submittedName>
        <fullName evidence="8">MFS transporter</fullName>
    </submittedName>
</protein>
<evidence type="ECO:0000256" key="5">
    <source>
        <dbReference type="ARBA" id="ARBA00023136"/>
    </source>
</evidence>
<dbReference type="InterPro" id="IPR011701">
    <property type="entry name" value="MFS"/>
</dbReference>
<evidence type="ECO:0000259" key="7">
    <source>
        <dbReference type="PROSITE" id="PS50850"/>
    </source>
</evidence>
<feature type="transmembrane region" description="Helical" evidence="6">
    <location>
        <begin position="55"/>
        <end position="76"/>
    </location>
</feature>
<gene>
    <name evidence="8" type="ORF">ACFQ1E_13475</name>
</gene>
<proteinExistence type="predicted"/>
<comment type="subcellular location">
    <subcellularLocation>
        <location evidence="1">Membrane</location>
        <topology evidence="1">Multi-pass membrane protein</topology>
    </subcellularLocation>
</comment>
<feature type="transmembrane region" description="Helical" evidence="6">
    <location>
        <begin position="176"/>
        <end position="196"/>
    </location>
</feature>
<evidence type="ECO:0000256" key="3">
    <source>
        <dbReference type="ARBA" id="ARBA00022692"/>
    </source>
</evidence>
<feature type="transmembrane region" description="Helical" evidence="6">
    <location>
        <begin position="226"/>
        <end position="247"/>
    </location>
</feature>
<dbReference type="Pfam" id="PF07690">
    <property type="entry name" value="MFS_1"/>
    <property type="match status" value="1"/>
</dbReference>
<feature type="transmembrane region" description="Helical" evidence="6">
    <location>
        <begin position="322"/>
        <end position="348"/>
    </location>
</feature>
<dbReference type="PANTHER" id="PTHR23505:SF79">
    <property type="entry name" value="PROTEIN SPINSTER"/>
    <property type="match status" value="1"/>
</dbReference>
<dbReference type="RefSeq" id="WP_264944873.1">
    <property type="nucleotide sequence ID" value="NZ_JAPDRA010000006.1"/>
</dbReference>
<feature type="transmembrane region" description="Helical" evidence="6">
    <location>
        <begin position="144"/>
        <end position="170"/>
    </location>
</feature>
<dbReference type="EMBL" id="JBHTJG010000006">
    <property type="protein sequence ID" value="MFD0947354.1"/>
    <property type="molecule type" value="Genomic_DNA"/>
</dbReference>
<keyword evidence="5 6" id="KW-0472">Membrane</keyword>
<keyword evidence="2" id="KW-0813">Transport</keyword>
<keyword evidence="9" id="KW-1185">Reference proteome</keyword>
<organism evidence="8 9">
    <name type="scientific">Sphingomonas canadensis</name>
    <dbReference type="NCBI Taxonomy" id="1219257"/>
    <lineage>
        <taxon>Bacteria</taxon>
        <taxon>Pseudomonadati</taxon>
        <taxon>Pseudomonadota</taxon>
        <taxon>Alphaproteobacteria</taxon>
        <taxon>Sphingomonadales</taxon>
        <taxon>Sphingomonadaceae</taxon>
        <taxon>Sphingomonas</taxon>
    </lineage>
</organism>
<dbReference type="InterPro" id="IPR044770">
    <property type="entry name" value="MFS_spinster-like"/>
</dbReference>
<feature type="domain" description="Major facilitator superfamily (MFS) profile" evidence="7">
    <location>
        <begin position="21"/>
        <end position="419"/>
    </location>
</feature>
<name>A0ABW3H8L3_9SPHN</name>
<sequence>MTPMAPEQRGGARPDVRAIASLFILAAIVGLNTVDRNMFGLLLPSIRADIPLSDASLGFLMGPAFVIVYSTMGIPLGWLADRTSRRGIIASGLAFWSLVTIATGFAGSFATLLVARMALGAGEASNMAPTSALIGDTFKGRSRVLAMSVFAAGGPLAMMACYPMIGWIVANHSWRMAFFTMGAIGLAVTLVMLAVVREPERSVAKADADALPIRAAAIQALRSPPFWLMVIAGTLLNINYSAMVMWLPTFMTRVHGLGAQETSLLLSAYKGGVGVIATFAAGFLVAFLMRYDRRWLAWGPVLCCVAMVPAQLMLLLAQEPLWWHIGLAIETAAMAATTPCTFPLVLALLHPRIRATGMGIYLFFFGLIGQSVGPWLVGRLNDGPMAGFGELAVRYSLLTAPVAIAAAAVFFIMLGPAISRISTEEEAA</sequence>
<feature type="transmembrane region" description="Helical" evidence="6">
    <location>
        <begin position="397"/>
        <end position="418"/>
    </location>
</feature>
<feature type="transmembrane region" description="Helical" evidence="6">
    <location>
        <begin position="16"/>
        <end position="34"/>
    </location>
</feature>
<evidence type="ECO:0000256" key="6">
    <source>
        <dbReference type="SAM" id="Phobius"/>
    </source>
</evidence>